<organism evidence="2 3">
    <name type="scientific">Agrobacterium fabrum</name>
    <dbReference type="NCBI Taxonomy" id="1176649"/>
    <lineage>
        <taxon>Bacteria</taxon>
        <taxon>Pseudomonadati</taxon>
        <taxon>Pseudomonadota</taxon>
        <taxon>Alphaproteobacteria</taxon>
        <taxon>Hyphomicrobiales</taxon>
        <taxon>Rhizobiaceae</taxon>
        <taxon>Rhizobium/Agrobacterium group</taxon>
        <taxon>Agrobacterium</taxon>
        <taxon>Agrobacterium tumefaciens complex</taxon>
    </lineage>
</organism>
<dbReference type="AlphaFoldDB" id="A0A2W5FHD1"/>
<reference evidence="2 3" key="1">
    <citation type="submission" date="2017-08" db="EMBL/GenBank/DDBJ databases">
        <title>Infants hospitalized years apart are colonized by the same room-sourced microbial strains.</title>
        <authorList>
            <person name="Brooks B."/>
            <person name="Olm M.R."/>
            <person name="Firek B.A."/>
            <person name="Baker R."/>
            <person name="Thomas B.C."/>
            <person name="Morowitz M.J."/>
            <person name="Banfield J.F."/>
        </authorList>
    </citation>
    <scope>NUCLEOTIDE SEQUENCE [LARGE SCALE GENOMIC DNA]</scope>
    <source>
        <strain evidence="2">S2_009_000_R2_73</strain>
    </source>
</reference>
<dbReference type="EMBL" id="QFOL01000001">
    <property type="protein sequence ID" value="PZP54403.1"/>
    <property type="molecule type" value="Genomic_DNA"/>
</dbReference>
<evidence type="ECO:0000256" key="1">
    <source>
        <dbReference type="SAM" id="MobiDB-lite"/>
    </source>
</evidence>
<sequence>MKPFEIFRTGTHTTAKGQTLNFAETDVADIVASYDPALHHAPIVIGHPKQDGPAYGWIKSLEVKDGRIVAVPEQVDTTFSEMVRDGKFSKRSAGLYHPTQTGNPTPGKYHLRHVGFLGAEPPAIKGLKPVEFAEGELAIELEFSEYRTAWAFDNVASLFRRIRDFIIETRDVETADKIVPPWDLDQIAQTAADIRADGRVEEVRPHFSETEPKDTTMKTAEQRQAELDAREDALKQRETEVAGRETTFSENVKKTRATEDAAFVTSIIEAGRLPIGLKESATALFSELDDGETLTFSEGDETVTKSPRAAFRDLLGKLPVPVSTKELAQGDGPDFSDPQHVATAIETEIKAAKEKGEDISPATALSRAKSRR</sequence>
<comment type="caution">
    <text evidence="2">The sequence shown here is derived from an EMBL/GenBank/DDBJ whole genome shotgun (WGS) entry which is preliminary data.</text>
</comment>
<evidence type="ECO:0000313" key="2">
    <source>
        <dbReference type="EMBL" id="PZP54403.1"/>
    </source>
</evidence>
<protein>
    <submittedName>
        <fullName evidence="2">Peptidase</fullName>
    </submittedName>
</protein>
<evidence type="ECO:0000313" key="3">
    <source>
        <dbReference type="Proteomes" id="UP000249769"/>
    </source>
</evidence>
<name>A0A2W5FHD1_9HYPH</name>
<proteinExistence type="predicted"/>
<feature type="region of interest" description="Disordered" evidence="1">
    <location>
        <begin position="351"/>
        <end position="372"/>
    </location>
</feature>
<gene>
    <name evidence="2" type="ORF">DI595_00135</name>
</gene>
<accession>A0A2W5FHD1</accession>
<dbReference type="Proteomes" id="UP000249769">
    <property type="component" value="Unassembled WGS sequence"/>
</dbReference>